<protein>
    <submittedName>
        <fullName evidence="1">Uncharacterized protein</fullName>
    </submittedName>
</protein>
<keyword evidence="2" id="KW-1185">Reference proteome</keyword>
<reference evidence="1" key="1">
    <citation type="submission" date="2025-08" db="UniProtKB">
        <authorList>
            <consortium name="Ensembl"/>
        </authorList>
    </citation>
    <scope>IDENTIFICATION</scope>
</reference>
<dbReference type="AlphaFoldDB" id="A0A8C4QT86"/>
<dbReference type="Proteomes" id="UP000694388">
    <property type="component" value="Unplaced"/>
</dbReference>
<dbReference type="GO" id="GO:0042981">
    <property type="term" value="P:regulation of apoptotic process"/>
    <property type="evidence" value="ECO:0007669"/>
    <property type="project" value="InterPro"/>
</dbReference>
<evidence type="ECO:0000313" key="1">
    <source>
        <dbReference type="Ensembl" id="ENSEBUP00000019400.1"/>
    </source>
</evidence>
<name>A0A8C4QT86_EPTBU</name>
<accession>A0A8C4QT86</accession>
<sequence>MEFLRHRALVLRGLWTLPNDVQLVAQAKTLCGDCIKWRLSRTGTTFNASSQSSAPSYKSSRILAEASCVLLLFAQELEAMFPDLFHNVDRKLQILALAELEVSEALHAFATLLFYEQLGHGSNTGLQEKTHWPLLAPGFLGNYSGLNCPPPLCREDVLSLAIFQNGISWKC</sequence>
<dbReference type="InterPro" id="IPR036834">
    <property type="entry name" value="Bcl-2-like_sf"/>
</dbReference>
<dbReference type="Ensembl" id="ENSEBUT00000019975.1">
    <property type="protein sequence ID" value="ENSEBUP00000019400.1"/>
    <property type="gene ID" value="ENSEBUG00000012045.1"/>
</dbReference>
<dbReference type="GeneTree" id="ENSGT01060000250392"/>
<organism evidence="1 2">
    <name type="scientific">Eptatretus burgeri</name>
    <name type="common">Inshore hagfish</name>
    <dbReference type="NCBI Taxonomy" id="7764"/>
    <lineage>
        <taxon>Eukaryota</taxon>
        <taxon>Metazoa</taxon>
        <taxon>Chordata</taxon>
        <taxon>Craniata</taxon>
        <taxon>Vertebrata</taxon>
        <taxon>Cyclostomata</taxon>
        <taxon>Myxini</taxon>
        <taxon>Myxiniformes</taxon>
        <taxon>Myxinidae</taxon>
        <taxon>Eptatretinae</taxon>
        <taxon>Eptatretus</taxon>
    </lineage>
</organism>
<proteinExistence type="predicted"/>
<dbReference type="SUPFAM" id="SSF56854">
    <property type="entry name" value="Bcl-2 inhibitors of programmed cell death"/>
    <property type="match status" value="1"/>
</dbReference>
<reference evidence="1" key="2">
    <citation type="submission" date="2025-09" db="UniProtKB">
        <authorList>
            <consortium name="Ensembl"/>
        </authorList>
    </citation>
    <scope>IDENTIFICATION</scope>
</reference>
<evidence type="ECO:0000313" key="2">
    <source>
        <dbReference type="Proteomes" id="UP000694388"/>
    </source>
</evidence>